<keyword evidence="1" id="KW-0547">Nucleotide-binding</keyword>
<dbReference type="SUPFAM" id="SSF52540">
    <property type="entry name" value="P-loop containing nucleoside triphosphate hydrolases"/>
    <property type="match status" value="1"/>
</dbReference>
<keyword evidence="3" id="KW-0143">Chaperone</keyword>
<gene>
    <name evidence="8" type="ORF">JJB11_07435</name>
</gene>
<dbReference type="Pfam" id="PF07683">
    <property type="entry name" value="CobW_C"/>
    <property type="match status" value="1"/>
</dbReference>
<evidence type="ECO:0000256" key="6">
    <source>
        <dbReference type="ARBA" id="ARBA00049117"/>
    </source>
</evidence>
<feature type="domain" description="CobW C-terminal" evidence="7">
    <location>
        <begin position="249"/>
        <end position="341"/>
    </location>
</feature>
<evidence type="ECO:0000256" key="3">
    <source>
        <dbReference type="ARBA" id="ARBA00023186"/>
    </source>
</evidence>
<evidence type="ECO:0000313" key="8">
    <source>
        <dbReference type="EMBL" id="MBK6005924.1"/>
    </source>
</evidence>
<keyword evidence="9" id="KW-1185">Reference proteome</keyword>
<dbReference type="CDD" id="cd03112">
    <property type="entry name" value="CobW-like"/>
    <property type="match status" value="1"/>
</dbReference>
<reference evidence="8" key="2">
    <citation type="submission" date="2021-01" db="EMBL/GenBank/DDBJ databases">
        <authorList>
            <person name="Kang M."/>
        </authorList>
    </citation>
    <scope>NUCLEOTIDE SEQUENCE</scope>
    <source>
        <strain evidence="8">KACC 17527</strain>
    </source>
</reference>
<comment type="caution">
    <text evidence="8">The sequence shown here is derived from an EMBL/GenBank/DDBJ whole genome shotgun (WGS) entry which is preliminary data.</text>
</comment>
<dbReference type="RefSeq" id="WP_201167851.1">
    <property type="nucleotide sequence ID" value="NZ_JAEPWM010000002.1"/>
</dbReference>
<comment type="catalytic activity">
    <reaction evidence="6">
        <text>GTP + H2O = GDP + phosphate + H(+)</text>
        <dbReference type="Rhea" id="RHEA:19669"/>
        <dbReference type="ChEBI" id="CHEBI:15377"/>
        <dbReference type="ChEBI" id="CHEBI:15378"/>
        <dbReference type="ChEBI" id="CHEBI:37565"/>
        <dbReference type="ChEBI" id="CHEBI:43474"/>
        <dbReference type="ChEBI" id="CHEBI:58189"/>
    </reaction>
    <physiologicalReaction direction="left-to-right" evidence="6">
        <dbReference type="Rhea" id="RHEA:19670"/>
    </physiologicalReaction>
</comment>
<dbReference type="SMART" id="SM00833">
    <property type="entry name" value="CobW_C"/>
    <property type="match status" value="1"/>
</dbReference>
<dbReference type="Gene3D" id="3.30.1220.10">
    <property type="entry name" value="CobW-like, C-terminal domain"/>
    <property type="match status" value="1"/>
</dbReference>
<comment type="function">
    <text evidence="5">Zinc chaperone that directly transfers zinc cofactor to target proteins, thereby activating them. Zinc is transferred from the CXCC motif in the GTPase domain to the zinc binding site in target proteins in a process requiring GTP hydrolysis.</text>
</comment>
<sequence>MDGGRDLLAGRIPVTLLTGFLGAGKTTLLAKLVRHPDMKRVAVVINEVGEIGIDHDIVATASENISLLANGCICCSVRTDLQDTLRELFGQRRAGAIADFDRVVIETTGLADPAPVVQTLSSDTMLATHYRLDGVVTLVDAVNGATQLAQQPEAVKQIALADRVFITKSDIASAAQVEALRSAVESLNPGARVSLLVNGEIAPGELTNLGLASTRAGAQTLSFLGEPLQGEGGQGERSLRRTPPHDPAIRTLSLRFERPFTWNAFSAAMELLTTLRGPDLLRVKGIVNVEGKPVVVQGVQHVFHEPVELDRWPSADTDTRLVFITRRIEERTIRNLFDAVAAAAS</sequence>
<evidence type="ECO:0000259" key="7">
    <source>
        <dbReference type="SMART" id="SM00833"/>
    </source>
</evidence>
<evidence type="ECO:0000313" key="9">
    <source>
        <dbReference type="Proteomes" id="UP000630528"/>
    </source>
</evidence>
<dbReference type="EMBL" id="JAEPWM010000002">
    <property type="protein sequence ID" value="MBK6005924.1"/>
    <property type="molecule type" value="Genomic_DNA"/>
</dbReference>
<protein>
    <submittedName>
        <fullName evidence="8">GTP-binding protein</fullName>
    </submittedName>
</protein>
<evidence type="ECO:0000256" key="2">
    <source>
        <dbReference type="ARBA" id="ARBA00022801"/>
    </source>
</evidence>
<organism evidence="8 9">
    <name type="scientific">Ramlibacter ginsenosidimutans</name>
    <dbReference type="NCBI Taxonomy" id="502333"/>
    <lineage>
        <taxon>Bacteria</taxon>
        <taxon>Pseudomonadati</taxon>
        <taxon>Pseudomonadota</taxon>
        <taxon>Betaproteobacteria</taxon>
        <taxon>Burkholderiales</taxon>
        <taxon>Comamonadaceae</taxon>
        <taxon>Ramlibacter</taxon>
    </lineage>
</organism>
<dbReference type="PANTHER" id="PTHR13748:SF62">
    <property type="entry name" value="COBW DOMAIN-CONTAINING PROTEIN"/>
    <property type="match status" value="1"/>
</dbReference>
<name>A0A934TQZ7_9BURK</name>
<dbReference type="InterPro" id="IPR036627">
    <property type="entry name" value="CobW-likC_sf"/>
</dbReference>
<evidence type="ECO:0000256" key="1">
    <source>
        <dbReference type="ARBA" id="ARBA00022741"/>
    </source>
</evidence>
<accession>A0A934TQZ7</accession>
<evidence type="ECO:0000256" key="4">
    <source>
        <dbReference type="ARBA" id="ARBA00034320"/>
    </source>
</evidence>
<dbReference type="PANTHER" id="PTHR13748">
    <property type="entry name" value="COBW-RELATED"/>
    <property type="match status" value="1"/>
</dbReference>
<dbReference type="SUPFAM" id="SSF90002">
    <property type="entry name" value="Hypothetical protein YjiA, C-terminal domain"/>
    <property type="match status" value="1"/>
</dbReference>
<dbReference type="InterPro" id="IPR011629">
    <property type="entry name" value="CobW-like_C"/>
</dbReference>
<dbReference type="InterPro" id="IPR051316">
    <property type="entry name" value="Zinc-reg_GTPase_activator"/>
</dbReference>
<reference evidence="8" key="1">
    <citation type="journal article" date="2012" name="J. Microbiol. Biotechnol.">
        <title>Ramlibacter ginsenosidimutans sp. nov., with ginsenoside-converting activity.</title>
        <authorList>
            <person name="Wang L."/>
            <person name="An D.S."/>
            <person name="Kim S.G."/>
            <person name="Jin F.X."/>
            <person name="Kim S.C."/>
            <person name="Lee S.T."/>
            <person name="Im W.T."/>
        </authorList>
    </citation>
    <scope>NUCLEOTIDE SEQUENCE</scope>
    <source>
        <strain evidence="8">KACC 17527</strain>
    </source>
</reference>
<proteinExistence type="inferred from homology"/>
<dbReference type="InterPro" id="IPR027417">
    <property type="entry name" value="P-loop_NTPase"/>
</dbReference>
<keyword evidence="2" id="KW-0378">Hydrolase</keyword>
<dbReference type="GO" id="GO:0005737">
    <property type="term" value="C:cytoplasm"/>
    <property type="evidence" value="ECO:0007669"/>
    <property type="project" value="TreeGrafter"/>
</dbReference>
<dbReference type="InterPro" id="IPR003495">
    <property type="entry name" value="CobW/HypB/UreG_nucleotide-bd"/>
</dbReference>
<dbReference type="Pfam" id="PF02492">
    <property type="entry name" value="cobW"/>
    <property type="match status" value="1"/>
</dbReference>
<dbReference type="AlphaFoldDB" id="A0A934TQZ7"/>
<dbReference type="Proteomes" id="UP000630528">
    <property type="component" value="Unassembled WGS sequence"/>
</dbReference>
<evidence type="ECO:0000256" key="5">
    <source>
        <dbReference type="ARBA" id="ARBA00045658"/>
    </source>
</evidence>
<dbReference type="Gene3D" id="3.40.50.300">
    <property type="entry name" value="P-loop containing nucleotide triphosphate hydrolases"/>
    <property type="match status" value="1"/>
</dbReference>
<dbReference type="GO" id="GO:0016787">
    <property type="term" value="F:hydrolase activity"/>
    <property type="evidence" value="ECO:0007669"/>
    <property type="project" value="UniProtKB-KW"/>
</dbReference>
<comment type="similarity">
    <text evidence="4">Belongs to the SIMIBI class G3E GTPase family. ZNG1 subfamily.</text>
</comment>
<dbReference type="GO" id="GO:0000166">
    <property type="term" value="F:nucleotide binding"/>
    <property type="evidence" value="ECO:0007669"/>
    <property type="project" value="UniProtKB-KW"/>
</dbReference>